<gene>
    <name evidence="6" type="ORF">CCMP2556_LOCUS15221</name>
</gene>
<comment type="catalytic activity">
    <reaction evidence="1 3">
        <text>Thiol-dependent hydrolysis of ester, thioester, amide, peptide and isopeptide bonds formed by the C-terminal Gly of ubiquitin (a 76-residue protein attached to proteins as an intracellular targeting signal).</text>
        <dbReference type="EC" id="3.4.19.12"/>
    </reaction>
</comment>
<dbReference type="PROSITE" id="PS50802">
    <property type="entry name" value="OTU"/>
    <property type="match status" value="1"/>
</dbReference>
<dbReference type="PANTHER" id="PTHR13312:SF3">
    <property type="entry name" value="OVARIAN TUMOR DOMAIN-CONTAINING DEUBIQUITINATING ENZYME 3"/>
    <property type="match status" value="1"/>
</dbReference>
<dbReference type="InterPro" id="IPR003323">
    <property type="entry name" value="OTU_dom"/>
</dbReference>
<evidence type="ECO:0000313" key="7">
    <source>
        <dbReference type="Proteomes" id="UP001642484"/>
    </source>
</evidence>
<keyword evidence="2 3" id="KW-0378">Hydrolase</keyword>
<proteinExistence type="predicted"/>
<feature type="compositionally biased region" description="Low complexity" evidence="4">
    <location>
        <begin position="303"/>
        <end position="344"/>
    </location>
</feature>
<evidence type="ECO:0000256" key="1">
    <source>
        <dbReference type="ARBA" id="ARBA00000707"/>
    </source>
</evidence>
<keyword evidence="3" id="KW-0645">Protease</keyword>
<reference evidence="6 7" key="1">
    <citation type="submission" date="2024-02" db="EMBL/GenBank/DDBJ databases">
        <authorList>
            <person name="Chen Y."/>
            <person name="Shah S."/>
            <person name="Dougan E. K."/>
            <person name="Thang M."/>
            <person name="Chan C."/>
        </authorList>
    </citation>
    <scope>NUCLEOTIDE SEQUENCE [LARGE SCALE GENOMIC DNA]</scope>
</reference>
<accession>A0ABP0KBC1</accession>
<protein>
    <recommendedName>
        <fullName evidence="3">Ubiquitin thioesterase OTU</fullName>
        <ecNumber evidence="3">3.4.19.12</ecNumber>
    </recommendedName>
</protein>
<feature type="domain" description="OTU" evidence="5">
    <location>
        <begin position="346"/>
        <end position="501"/>
    </location>
</feature>
<evidence type="ECO:0000259" key="5">
    <source>
        <dbReference type="PROSITE" id="PS50802"/>
    </source>
</evidence>
<dbReference type="EC" id="3.4.19.12" evidence="3"/>
<dbReference type="InterPro" id="IPR038765">
    <property type="entry name" value="Papain-like_cys_pep_sf"/>
</dbReference>
<keyword evidence="7" id="KW-1185">Reference proteome</keyword>
<comment type="subcellular location">
    <subcellularLocation>
        <location evidence="3">Cytoplasm</location>
    </subcellularLocation>
</comment>
<evidence type="ECO:0000256" key="3">
    <source>
        <dbReference type="RuleBase" id="RU367104"/>
    </source>
</evidence>
<keyword evidence="3" id="KW-0833">Ubl conjugation pathway</keyword>
<evidence type="ECO:0000256" key="2">
    <source>
        <dbReference type="ARBA" id="ARBA00022801"/>
    </source>
</evidence>
<keyword evidence="3" id="KW-0788">Thiol protease</keyword>
<keyword evidence="3" id="KW-0963">Cytoplasm</keyword>
<evidence type="ECO:0000313" key="6">
    <source>
        <dbReference type="EMBL" id="CAK9023422.1"/>
    </source>
</evidence>
<name>A0ABP0KBC1_9DINO</name>
<dbReference type="Gene3D" id="3.90.70.80">
    <property type="match status" value="1"/>
</dbReference>
<sequence>MGRAAQQALQRALSAACLLPTTSTAQPLEEYRIRLQEAANLICTEERNSALPRPMWRRDRLLFVSQDCCGFALAEIKSLMEAGASRVDLRSTLYVVDMVLKRAEVSQVRSRDDPLADQMRQSFLPYLSDWLRQYLAAPRKQSSLQKLRHLAQRWREQGYLSVEALAPLLDQLQGDGSDSQGALQDSQSSQTSGPAGALRPGAEQPPTRGEDSRTSLSRTSLGSRAASVPAASGERHAETPVARRKSASGRQSTQPKPLDAQAREEAARQGYRLFGPGSKRPRSPRSPRSSSPPPSRRLVLPSGTTETTETGGDASRASASPATSPGVAAQSAQSAQSAPSPAAAAPPIWPVLGDCRCLFRAVIRSKYLDPCNHLDRDQRGEPVEEQHKTQEREKADVLRLRLCNHLRERKEEVLALLEHPLKTVDEYITGLEDWRTWGDEICLKFLPDLIQCPIQVYSWNNEQQNFFDAGMYLPGDKEKHKNACIVLWYNGKSHYDLVSTQWLRAREQALIEALT</sequence>
<dbReference type="Proteomes" id="UP001642484">
    <property type="component" value="Unassembled WGS sequence"/>
</dbReference>
<comment type="function">
    <text evidence="3">Hydrolase that can remove conjugated ubiquitin from proteins and may therefore play an important regulatory role at the level of protein turnover by preventing degradation.</text>
</comment>
<comment type="caution">
    <text evidence="6">The sequence shown here is derived from an EMBL/GenBank/DDBJ whole genome shotgun (WGS) entry which is preliminary data.</text>
</comment>
<feature type="compositionally biased region" description="Polar residues" evidence="4">
    <location>
        <begin position="174"/>
        <end position="193"/>
    </location>
</feature>
<organism evidence="6 7">
    <name type="scientific">Durusdinium trenchii</name>
    <dbReference type="NCBI Taxonomy" id="1381693"/>
    <lineage>
        <taxon>Eukaryota</taxon>
        <taxon>Sar</taxon>
        <taxon>Alveolata</taxon>
        <taxon>Dinophyceae</taxon>
        <taxon>Suessiales</taxon>
        <taxon>Symbiodiniaceae</taxon>
        <taxon>Durusdinium</taxon>
    </lineage>
</organism>
<evidence type="ECO:0000256" key="4">
    <source>
        <dbReference type="SAM" id="MobiDB-lite"/>
    </source>
</evidence>
<feature type="region of interest" description="Disordered" evidence="4">
    <location>
        <begin position="172"/>
        <end position="344"/>
    </location>
</feature>
<dbReference type="EMBL" id="CAXAMN010007925">
    <property type="protein sequence ID" value="CAK9023422.1"/>
    <property type="molecule type" value="Genomic_DNA"/>
</dbReference>
<dbReference type="Pfam" id="PF02338">
    <property type="entry name" value="OTU"/>
    <property type="match status" value="1"/>
</dbReference>
<feature type="compositionally biased region" description="Low complexity" evidence="4">
    <location>
        <begin position="214"/>
        <end position="227"/>
    </location>
</feature>
<dbReference type="PANTHER" id="PTHR13312">
    <property type="entry name" value="HIV-INDUCED PROTEIN-7-LIKE PROTEASE"/>
    <property type="match status" value="1"/>
</dbReference>
<dbReference type="SUPFAM" id="SSF54001">
    <property type="entry name" value="Cysteine proteinases"/>
    <property type="match status" value="1"/>
</dbReference>